<feature type="domain" description="Peptidase C1A papain C-terminal" evidence="7">
    <location>
        <begin position="138"/>
        <end position="354"/>
    </location>
</feature>
<dbReference type="SMART" id="SM00645">
    <property type="entry name" value="Pept_C1"/>
    <property type="match status" value="1"/>
</dbReference>
<name>A0AAN9AD53_HALRR</name>
<comment type="caution">
    <text evidence="9">The sequence shown here is derived from an EMBL/GenBank/DDBJ whole genome shotgun (WGS) entry which is preliminary data.</text>
</comment>
<evidence type="ECO:0000256" key="2">
    <source>
        <dbReference type="ARBA" id="ARBA00022670"/>
    </source>
</evidence>
<dbReference type="Pfam" id="PF00112">
    <property type="entry name" value="Peptidase_C1"/>
    <property type="match status" value="1"/>
</dbReference>
<dbReference type="InterPro" id="IPR038765">
    <property type="entry name" value="Papain-like_cys_pep_sf"/>
</dbReference>
<feature type="domain" description="Cathepsin propeptide inhibitor" evidence="8">
    <location>
        <begin position="42"/>
        <end position="102"/>
    </location>
</feature>
<dbReference type="InterPro" id="IPR013201">
    <property type="entry name" value="Prot_inhib_I29"/>
</dbReference>
<evidence type="ECO:0000256" key="4">
    <source>
        <dbReference type="ARBA" id="ARBA00022807"/>
    </source>
</evidence>
<keyword evidence="5" id="KW-0865">Zymogen</keyword>
<dbReference type="EMBL" id="JAXCGZ010002240">
    <property type="protein sequence ID" value="KAK7084158.1"/>
    <property type="molecule type" value="Genomic_DNA"/>
</dbReference>
<dbReference type="Proteomes" id="UP001381693">
    <property type="component" value="Unassembled WGS sequence"/>
</dbReference>
<evidence type="ECO:0000256" key="6">
    <source>
        <dbReference type="ARBA" id="ARBA00023157"/>
    </source>
</evidence>
<dbReference type="InterPro" id="IPR013128">
    <property type="entry name" value="Peptidase_C1A"/>
</dbReference>
<dbReference type="SUPFAM" id="SSF54001">
    <property type="entry name" value="Cysteine proteinases"/>
    <property type="match status" value="1"/>
</dbReference>
<keyword evidence="10" id="KW-1185">Reference proteome</keyword>
<comment type="similarity">
    <text evidence="1">Belongs to the peptidase C1 family.</text>
</comment>
<dbReference type="GO" id="GO:0006508">
    <property type="term" value="P:proteolysis"/>
    <property type="evidence" value="ECO:0007669"/>
    <property type="project" value="UniProtKB-KW"/>
</dbReference>
<evidence type="ECO:0000256" key="5">
    <source>
        <dbReference type="ARBA" id="ARBA00023145"/>
    </source>
</evidence>
<keyword evidence="3 9" id="KW-0378">Hydrolase</keyword>
<dbReference type="InterPro" id="IPR000668">
    <property type="entry name" value="Peptidase_C1A_C"/>
</dbReference>
<dbReference type="PROSITE" id="PS00640">
    <property type="entry name" value="THIOL_PROTEASE_ASN"/>
    <property type="match status" value="1"/>
</dbReference>
<proteinExistence type="inferred from homology"/>
<reference evidence="9 10" key="1">
    <citation type="submission" date="2023-11" db="EMBL/GenBank/DDBJ databases">
        <title>Halocaridina rubra genome assembly.</title>
        <authorList>
            <person name="Smith C."/>
        </authorList>
    </citation>
    <scope>NUCLEOTIDE SEQUENCE [LARGE SCALE GENOMIC DNA]</scope>
    <source>
        <strain evidence="9">EP-1</strain>
        <tissue evidence="9">Whole</tissue>
    </source>
</reference>
<protein>
    <submittedName>
        <fullName evidence="9">Cathepsin L</fullName>
        <ecNumber evidence="9">3.4.22.15</ecNumber>
    </submittedName>
</protein>
<evidence type="ECO:0000313" key="9">
    <source>
        <dbReference type="EMBL" id="KAK7084158.1"/>
    </source>
</evidence>
<sequence length="355" mass="39028">MKLERQLTEREGKMKCLTAALFVTIVASASAVSFFSVVLDEWEAFKLEHGKKYNTDVEESFRMKIFTDNKHKIASHNKLYHVGQKSYKLGMNKYGDLLHNEFVATMNGFIGNSTGGGYKVNRLYKGSTFIEPDDDITLPKSVDWREKGAVTPVKDQGQCGSCWAFSTTGSLEGQHFRATGVLTSLSEQNLVDCSTKFGNNGCNGGLMDNAFQYIKANGGIDTESGYPYQGDDEPCRYNPKDIGAEDTGFVDVREGSERALQKAIATVGPVSVAIDASHESFQFYQHGVYSDSECSPDNLDHGVLAVGYGTTRDGEDYWLVKNSWSETWGDRGYVKIARNAGNMCGIASAASYPLV</sequence>
<dbReference type="SMART" id="SM00848">
    <property type="entry name" value="Inhibitor_I29"/>
    <property type="match status" value="1"/>
</dbReference>
<gene>
    <name evidence="9" type="primary">CP1</name>
    <name evidence="9" type="ORF">SK128_004823</name>
</gene>
<dbReference type="PANTHER" id="PTHR12411">
    <property type="entry name" value="CYSTEINE PROTEASE FAMILY C1-RELATED"/>
    <property type="match status" value="1"/>
</dbReference>
<evidence type="ECO:0000259" key="8">
    <source>
        <dbReference type="SMART" id="SM00848"/>
    </source>
</evidence>
<dbReference type="PRINTS" id="PR00705">
    <property type="entry name" value="PAPAIN"/>
</dbReference>
<dbReference type="InterPro" id="IPR025661">
    <property type="entry name" value="Pept_asp_AS"/>
</dbReference>
<evidence type="ECO:0000256" key="1">
    <source>
        <dbReference type="ARBA" id="ARBA00008455"/>
    </source>
</evidence>
<accession>A0AAN9AD53</accession>
<keyword evidence="2" id="KW-0645">Protease</keyword>
<evidence type="ECO:0000259" key="7">
    <source>
        <dbReference type="SMART" id="SM00645"/>
    </source>
</evidence>
<dbReference type="InterPro" id="IPR000169">
    <property type="entry name" value="Pept_cys_AS"/>
</dbReference>
<evidence type="ECO:0000313" key="10">
    <source>
        <dbReference type="Proteomes" id="UP001381693"/>
    </source>
</evidence>
<dbReference type="Gene3D" id="3.90.70.10">
    <property type="entry name" value="Cysteine proteinases"/>
    <property type="match status" value="1"/>
</dbReference>
<keyword evidence="4" id="KW-0788">Thiol protease</keyword>
<dbReference type="InterPro" id="IPR025660">
    <property type="entry name" value="Pept_his_AS"/>
</dbReference>
<dbReference type="PROSITE" id="PS00639">
    <property type="entry name" value="THIOL_PROTEASE_HIS"/>
    <property type="match status" value="1"/>
</dbReference>
<dbReference type="PROSITE" id="PS00139">
    <property type="entry name" value="THIOL_PROTEASE_CYS"/>
    <property type="match status" value="1"/>
</dbReference>
<organism evidence="9 10">
    <name type="scientific">Halocaridina rubra</name>
    <name type="common">Hawaiian red shrimp</name>
    <dbReference type="NCBI Taxonomy" id="373956"/>
    <lineage>
        <taxon>Eukaryota</taxon>
        <taxon>Metazoa</taxon>
        <taxon>Ecdysozoa</taxon>
        <taxon>Arthropoda</taxon>
        <taxon>Crustacea</taxon>
        <taxon>Multicrustacea</taxon>
        <taxon>Malacostraca</taxon>
        <taxon>Eumalacostraca</taxon>
        <taxon>Eucarida</taxon>
        <taxon>Decapoda</taxon>
        <taxon>Pleocyemata</taxon>
        <taxon>Caridea</taxon>
        <taxon>Atyoidea</taxon>
        <taxon>Atyidae</taxon>
        <taxon>Halocaridina</taxon>
    </lineage>
</organism>
<dbReference type="CDD" id="cd02248">
    <property type="entry name" value="Peptidase_C1A"/>
    <property type="match status" value="1"/>
</dbReference>
<dbReference type="FunFam" id="3.90.70.10:FF:000006">
    <property type="entry name" value="Cathepsin S"/>
    <property type="match status" value="1"/>
</dbReference>
<keyword evidence="6" id="KW-1015">Disulfide bond</keyword>
<dbReference type="AlphaFoldDB" id="A0AAN9AD53"/>
<dbReference type="Pfam" id="PF08246">
    <property type="entry name" value="Inhibitor_I29"/>
    <property type="match status" value="1"/>
</dbReference>
<evidence type="ECO:0000256" key="3">
    <source>
        <dbReference type="ARBA" id="ARBA00022801"/>
    </source>
</evidence>
<dbReference type="EC" id="3.4.22.15" evidence="9"/>
<dbReference type="GO" id="GO:0004197">
    <property type="term" value="F:cysteine-type endopeptidase activity"/>
    <property type="evidence" value="ECO:0007669"/>
    <property type="project" value="UniProtKB-EC"/>
</dbReference>
<dbReference type="InterPro" id="IPR039417">
    <property type="entry name" value="Peptidase_C1A_papain-like"/>
</dbReference>